<dbReference type="InterPro" id="IPR011991">
    <property type="entry name" value="ArsR-like_HTH"/>
</dbReference>
<dbReference type="GO" id="GO:0003677">
    <property type="term" value="F:DNA binding"/>
    <property type="evidence" value="ECO:0007669"/>
    <property type="project" value="UniProtKB-KW"/>
</dbReference>
<dbReference type="InterPro" id="IPR051011">
    <property type="entry name" value="Metal_resp_trans_reg"/>
</dbReference>
<dbReference type="PROSITE" id="PS50987">
    <property type="entry name" value="HTH_ARSR_2"/>
    <property type="match status" value="1"/>
</dbReference>
<dbReference type="PANTHER" id="PTHR43132:SF2">
    <property type="entry name" value="ARSENICAL RESISTANCE OPERON REPRESSOR ARSR-RELATED"/>
    <property type="match status" value="1"/>
</dbReference>
<name>A0A8J6NS65_9BACT</name>
<organism evidence="5 6">
    <name type="scientific">Candidatus Desulfatibia profunda</name>
    <dbReference type="NCBI Taxonomy" id="2841695"/>
    <lineage>
        <taxon>Bacteria</taxon>
        <taxon>Pseudomonadati</taxon>
        <taxon>Thermodesulfobacteriota</taxon>
        <taxon>Desulfobacteria</taxon>
        <taxon>Desulfobacterales</taxon>
        <taxon>Desulfobacterales incertae sedis</taxon>
        <taxon>Candidatus Desulfatibia</taxon>
    </lineage>
</organism>
<keyword evidence="3" id="KW-0804">Transcription</keyword>
<evidence type="ECO:0000313" key="5">
    <source>
        <dbReference type="EMBL" id="MBC8361360.1"/>
    </source>
</evidence>
<sequence length="101" mass="11631">MHMENLQAPAFLAKSLSDENRLRILVCISNGKKSVSAIVEELQLSQPLISHHLKELKRSLLVKVEREGPFIYYELADKRIIDILMNLNKLATDLLTQRKTF</sequence>
<reference evidence="5 6" key="1">
    <citation type="submission" date="2020-08" db="EMBL/GenBank/DDBJ databases">
        <title>Bridging the membrane lipid divide: bacteria of the FCB group superphylum have the potential to synthesize archaeal ether lipids.</title>
        <authorList>
            <person name="Villanueva L."/>
            <person name="Von Meijenfeldt F.A.B."/>
            <person name="Westbye A.B."/>
            <person name="Yadav S."/>
            <person name="Hopmans E.C."/>
            <person name="Dutilh B.E."/>
            <person name="Sinninghe Damste J.S."/>
        </authorList>
    </citation>
    <scope>NUCLEOTIDE SEQUENCE [LARGE SCALE GENOMIC DNA]</scope>
    <source>
        <strain evidence="5">NIOZ-UU30</strain>
    </source>
</reference>
<keyword evidence="1" id="KW-0805">Transcription regulation</keyword>
<evidence type="ECO:0000256" key="3">
    <source>
        <dbReference type="ARBA" id="ARBA00023163"/>
    </source>
</evidence>
<dbReference type="InterPro" id="IPR036390">
    <property type="entry name" value="WH_DNA-bd_sf"/>
</dbReference>
<dbReference type="InterPro" id="IPR001845">
    <property type="entry name" value="HTH_ArsR_DNA-bd_dom"/>
</dbReference>
<dbReference type="EMBL" id="JACNJH010000131">
    <property type="protein sequence ID" value="MBC8361360.1"/>
    <property type="molecule type" value="Genomic_DNA"/>
</dbReference>
<dbReference type="PRINTS" id="PR00778">
    <property type="entry name" value="HTHARSR"/>
</dbReference>
<dbReference type="AlphaFoldDB" id="A0A8J6NS65"/>
<comment type="caution">
    <text evidence="5">The sequence shown here is derived from an EMBL/GenBank/DDBJ whole genome shotgun (WGS) entry which is preliminary data.</text>
</comment>
<feature type="domain" description="HTH arsR-type" evidence="4">
    <location>
        <begin position="1"/>
        <end position="95"/>
    </location>
</feature>
<dbReference type="GO" id="GO:0003700">
    <property type="term" value="F:DNA-binding transcription factor activity"/>
    <property type="evidence" value="ECO:0007669"/>
    <property type="project" value="InterPro"/>
</dbReference>
<dbReference type="SUPFAM" id="SSF46785">
    <property type="entry name" value="Winged helix' DNA-binding domain"/>
    <property type="match status" value="1"/>
</dbReference>
<dbReference type="CDD" id="cd00090">
    <property type="entry name" value="HTH_ARSR"/>
    <property type="match status" value="1"/>
</dbReference>
<dbReference type="InterPro" id="IPR036388">
    <property type="entry name" value="WH-like_DNA-bd_sf"/>
</dbReference>
<dbReference type="Proteomes" id="UP000603434">
    <property type="component" value="Unassembled WGS sequence"/>
</dbReference>
<evidence type="ECO:0000256" key="1">
    <source>
        <dbReference type="ARBA" id="ARBA00023015"/>
    </source>
</evidence>
<dbReference type="NCBIfam" id="NF033788">
    <property type="entry name" value="HTH_metalloreg"/>
    <property type="match status" value="1"/>
</dbReference>
<gene>
    <name evidence="5" type="ORF">H8E23_08185</name>
</gene>
<proteinExistence type="predicted"/>
<dbReference type="Gene3D" id="1.10.10.10">
    <property type="entry name" value="Winged helix-like DNA-binding domain superfamily/Winged helix DNA-binding domain"/>
    <property type="match status" value="1"/>
</dbReference>
<dbReference type="Pfam" id="PF01022">
    <property type="entry name" value="HTH_5"/>
    <property type="match status" value="1"/>
</dbReference>
<keyword evidence="2" id="KW-0238">DNA-binding</keyword>
<evidence type="ECO:0000256" key="2">
    <source>
        <dbReference type="ARBA" id="ARBA00023125"/>
    </source>
</evidence>
<accession>A0A8J6NS65</accession>
<dbReference type="NCBIfam" id="NF045707">
    <property type="entry name" value="Dbac_1936_reg"/>
    <property type="match status" value="1"/>
</dbReference>
<dbReference type="SMART" id="SM00418">
    <property type="entry name" value="HTH_ARSR"/>
    <property type="match status" value="1"/>
</dbReference>
<evidence type="ECO:0000259" key="4">
    <source>
        <dbReference type="PROSITE" id="PS50987"/>
    </source>
</evidence>
<protein>
    <submittedName>
        <fullName evidence="5">Winged helix-turn-helix transcriptional regulator</fullName>
    </submittedName>
</protein>
<evidence type="ECO:0000313" key="6">
    <source>
        <dbReference type="Proteomes" id="UP000603434"/>
    </source>
</evidence>
<dbReference type="PANTHER" id="PTHR43132">
    <property type="entry name" value="ARSENICAL RESISTANCE OPERON REPRESSOR ARSR-RELATED"/>
    <property type="match status" value="1"/>
</dbReference>